<organism evidence="2 3">
    <name type="scientific">Dioscorea zingiberensis</name>
    <dbReference type="NCBI Taxonomy" id="325984"/>
    <lineage>
        <taxon>Eukaryota</taxon>
        <taxon>Viridiplantae</taxon>
        <taxon>Streptophyta</taxon>
        <taxon>Embryophyta</taxon>
        <taxon>Tracheophyta</taxon>
        <taxon>Spermatophyta</taxon>
        <taxon>Magnoliopsida</taxon>
        <taxon>Liliopsida</taxon>
        <taxon>Dioscoreales</taxon>
        <taxon>Dioscoreaceae</taxon>
        <taxon>Dioscorea</taxon>
    </lineage>
</organism>
<evidence type="ECO:0000313" key="2">
    <source>
        <dbReference type="EMBL" id="KAJ0987801.1"/>
    </source>
</evidence>
<feature type="signal peptide" evidence="1">
    <location>
        <begin position="1"/>
        <end position="22"/>
    </location>
</feature>
<evidence type="ECO:0000313" key="3">
    <source>
        <dbReference type="Proteomes" id="UP001085076"/>
    </source>
</evidence>
<accession>A0A9D5D9I8</accession>
<keyword evidence="3" id="KW-1185">Reference proteome</keyword>
<dbReference type="EMBL" id="JAGGNH010000001">
    <property type="protein sequence ID" value="KAJ0987801.1"/>
    <property type="molecule type" value="Genomic_DNA"/>
</dbReference>
<protein>
    <submittedName>
        <fullName evidence="2">Uncharacterized protein</fullName>
    </submittedName>
</protein>
<name>A0A9D5D9I8_9LILI</name>
<evidence type="ECO:0000256" key="1">
    <source>
        <dbReference type="SAM" id="SignalP"/>
    </source>
</evidence>
<dbReference type="AlphaFoldDB" id="A0A9D5D9I8"/>
<reference evidence="2" key="2">
    <citation type="journal article" date="2022" name="Hortic Res">
        <title>The genome of Dioscorea zingiberensis sheds light on the biosynthesis, origin and evolution of the medicinally important diosgenin saponins.</title>
        <authorList>
            <person name="Li Y."/>
            <person name="Tan C."/>
            <person name="Li Z."/>
            <person name="Guo J."/>
            <person name="Li S."/>
            <person name="Chen X."/>
            <person name="Wang C."/>
            <person name="Dai X."/>
            <person name="Yang H."/>
            <person name="Song W."/>
            <person name="Hou L."/>
            <person name="Xu J."/>
            <person name="Tong Z."/>
            <person name="Xu A."/>
            <person name="Yuan X."/>
            <person name="Wang W."/>
            <person name="Yang Q."/>
            <person name="Chen L."/>
            <person name="Sun Z."/>
            <person name="Wang K."/>
            <person name="Pan B."/>
            <person name="Chen J."/>
            <person name="Bao Y."/>
            <person name="Liu F."/>
            <person name="Qi X."/>
            <person name="Gang D.R."/>
            <person name="Wen J."/>
            <person name="Li J."/>
        </authorList>
    </citation>
    <scope>NUCLEOTIDE SEQUENCE</scope>
    <source>
        <strain evidence="2">Dzin_1.0</strain>
    </source>
</reference>
<gene>
    <name evidence="2" type="ORF">J5N97_006157</name>
</gene>
<comment type="caution">
    <text evidence="2">The sequence shown here is derived from an EMBL/GenBank/DDBJ whole genome shotgun (WGS) entry which is preliminary data.</text>
</comment>
<dbReference type="Proteomes" id="UP001085076">
    <property type="component" value="Miscellaneous, Linkage group lg01"/>
</dbReference>
<keyword evidence="1" id="KW-0732">Signal</keyword>
<feature type="chain" id="PRO_5038823541" evidence="1">
    <location>
        <begin position="23"/>
        <end position="105"/>
    </location>
</feature>
<sequence length="105" mass="11789">MAASTQHVLVLLLLCFFQSVSMTVSLCGLEHSAAPAIRLRETAASILALEKKRCFKFPRDGQGEYGEDKAVALMRMERVLVKLGTVVECCIAKALEVLHQLRWWR</sequence>
<proteinExistence type="predicted"/>
<reference evidence="2" key="1">
    <citation type="submission" date="2021-03" db="EMBL/GenBank/DDBJ databases">
        <authorList>
            <person name="Li Z."/>
            <person name="Yang C."/>
        </authorList>
    </citation>
    <scope>NUCLEOTIDE SEQUENCE</scope>
    <source>
        <strain evidence="2">Dzin_1.0</strain>
        <tissue evidence="2">Leaf</tissue>
    </source>
</reference>